<evidence type="ECO:0000256" key="4">
    <source>
        <dbReference type="SAM" id="Coils"/>
    </source>
</evidence>
<accession>A0AAD7U7N2</accession>
<feature type="coiled-coil region" evidence="4">
    <location>
        <begin position="174"/>
        <end position="201"/>
    </location>
</feature>
<dbReference type="PROSITE" id="PS50088">
    <property type="entry name" value="ANK_REPEAT"/>
    <property type="match status" value="1"/>
</dbReference>
<dbReference type="Proteomes" id="UP001230188">
    <property type="component" value="Unassembled WGS sequence"/>
</dbReference>
<sequence>MAQRTALASRRAEMKAAIRQTGPKRERAGRRVVGVLEFLEILAHRVEGLPVADAHKMHETMSELTELLDEFKVAVKEFGCRGYLRRLVKLRKYTGTLSALDEKIREKLEMLCRLYALARDAHVEGLLRALPYKLEEALLKCVDKRHGDVAITLEEAAKESGVDPEEIRTALSGLHEEHDENKSLLNENNDLLKELTTLLKRALELGDGAAVQRAGARAVENASCKLLVASFADKTKTIETILEKAPNIIHKKLSVVGGAAWALSALHVSAMRGNLKAVKKLKNMNGDFNIPDEHQRTPLHHAAAHGHVLVVSYLLMHCHVNVDAGDRNDRTALMRASYGGFLEVVEFLVEKGNADVNVGYDDDFGDETAIDFALFQGHNEITTQ</sequence>
<dbReference type="InterPro" id="IPR036770">
    <property type="entry name" value="Ankyrin_rpt-contain_sf"/>
</dbReference>
<organism evidence="5 6">
    <name type="scientific">Chrysophaeum taylorii</name>
    <dbReference type="NCBI Taxonomy" id="2483200"/>
    <lineage>
        <taxon>Eukaryota</taxon>
        <taxon>Sar</taxon>
        <taxon>Stramenopiles</taxon>
        <taxon>Ochrophyta</taxon>
        <taxon>Pelagophyceae</taxon>
        <taxon>Pelagomonadales</taxon>
        <taxon>Pelagomonadaceae</taxon>
        <taxon>Chrysophaeum</taxon>
    </lineage>
</organism>
<proteinExistence type="predicted"/>
<feature type="repeat" description="ANK" evidence="3">
    <location>
        <begin position="294"/>
        <end position="327"/>
    </location>
</feature>
<evidence type="ECO:0000256" key="1">
    <source>
        <dbReference type="ARBA" id="ARBA00022737"/>
    </source>
</evidence>
<evidence type="ECO:0000313" key="5">
    <source>
        <dbReference type="EMBL" id="KAJ8599628.1"/>
    </source>
</evidence>
<reference evidence="5" key="1">
    <citation type="submission" date="2023-01" db="EMBL/GenBank/DDBJ databases">
        <title>Metagenome sequencing of chrysophaentin producing Chrysophaeum taylorii.</title>
        <authorList>
            <person name="Davison J."/>
            <person name="Bewley C."/>
        </authorList>
    </citation>
    <scope>NUCLEOTIDE SEQUENCE</scope>
    <source>
        <strain evidence="5">NIES-1699</strain>
    </source>
</reference>
<evidence type="ECO:0000256" key="3">
    <source>
        <dbReference type="PROSITE-ProRule" id="PRU00023"/>
    </source>
</evidence>
<dbReference type="AlphaFoldDB" id="A0AAD7U7N2"/>
<evidence type="ECO:0000313" key="6">
    <source>
        <dbReference type="Proteomes" id="UP001230188"/>
    </source>
</evidence>
<dbReference type="Pfam" id="PF12796">
    <property type="entry name" value="Ank_2"/>
    <property type="match status" value="1"/>
</dbReference>
<keyword evidence="4" id="KW-0175">Coiled coil</keyword>
<dbReference type="Gene3D" id="1.25.40.20">
    <property type="entry name" value="Ankyrin repeat-containing domain"/>
    <property type="match status" value="1"/>
</dbReference>
<keyword evidence="1" id="KW-0677">Repeat</keyword>
<dbReference type="Pfam" id="PF00023">
    <property type="entry name" value="Ank"/>
    <property type="match status" value="1"/>
</dbReference>
<evidence type="ECO:0000256" key="2">
    <source>
        <dbReference type="ARBA" id="ARBA00023043"/>
    </source>
</evidence>
<dbReference type="SMART" id="SM00248">
    <property type="entry name" value="ANK"/>
    <property type="match status" value="3"/>
</dbReference>
<dbReference type="InterPro" id="IPR002110">
    <property type="entry name" value="Ankyrin_rpt"/>
</dbReference>
<gene>
    <name evidence="5" type="ORF">CTAYLR_005382</name>
</gene>
<name>A0AAD7U7N2_9STRA</name>
<comment type="caution">
    <text evidence="5">The sequence shown here is derived from an EMBL/GenBank/DDBJ whole genome shotgun (WGS) entry which is preliminary data.</text>
</comment>
<keyword evidence="2 3" id="KW-0040">ANK repeat</keyword>
<dbReference type="PROSITE" id="PS50297">
    <property type="entry name" value="ANK_REP_REGION"/>
    <property type="match status" value="1"/>
</dbReference>
<keyword evidence="6" id="KW-1185">Reference proteome</keyword>
<dbReference type="EMBL" id="JAQMWT010000551">
    <property type="protein sequence ID" value="KAJ8599628.1"/>
    <property type="molecule type" value="Genomic_DNA"/>
</dbReference>
<protein>
    <submittedName>
        <fullName evidence="5">Uncharacterized protein</fullName>
    </submittedName>
</protein>
<dbReference type="SUPFAM" id="SSF48403">
    <property type="entry name" value="Ankyrin repeat"/>
    <property type="match status" value="1"/>
</dbReference>
<dbReference type="PANTHER" id="PTHR24126">
    <property type="entry name" value="ANKYRIN REPEAT, PH AND SEC7 DOMAIN CONTAINING PROTEIN SECG-RELATED"/>
    <property type="match status" value="1"/>
</dbReference>